<sequence length="82" mass="8793">MVIDEHAKWKVTTVCWPPFHSIRFGVAVLLPDAAEVLITWSSVTLTIATSRSSVTMAVTTCVSGVAPGRTQLVTCYDAAVVE</sequence>
<keyword evidence="2" id="KW-1185">Reference proteome</keyword>
<reference evidence="3" key="1">
    <citation type="submission" date="2016-06" db="UniProtKB">
        <authorList>
            <consortium name="WormBaseParasite"/>
        </authorList>
    </citation>
    <scope>IDENTIFICATION</scope>
</reference>
<evidence type="ECO:0000313" key="3">
    <source>
        <dbReference type="WBParaSite" id="SBAD_0001237201-mRNA-1"/>
    </source>
</evidence>
<organism evidence="3">
    <name type="scientific">Soboliphyme baturini</name>
    <dbReference type="NCBI Taxonomy" id="241478"/>
    <lineage>
        <taxon>Eukaryota</taxon>
        <taxon>Metazoa</taxon>
        <taxon>Ecdysozoa</taxon>
        <taxon>Nematoda</taxon>
        <taxon>Enoplea</taxon>
        <taxon>Dorylaimia</taxon>
        <taxon>Dioctophymatida</taxon>
        <taxon>Dioctophymatoidea</taxon>
        <taxon>Soboliphymatidae</taxon>
        <taxon>Soboliphyme</taxon>
    </lineage>
</organism>
<dbReference type="WBParaSite" id="SBAD_0001237201-mRNA-1">
    <property type="protein sequence ID" value="SBAD_0001237201-mRNA-1"/>
    <property type="gene ID" value="SBAD_0001237201"/>
</dbReference>
<gene>
    <name evidence="1" type="ORF">SBAD_LOCUS11973</name>
</gene>
<evidence type="ECO:0000313" key="1">
    <source>
        <dbReference type="EMBL" id="VDP44442.1"/>
    </source>
</evidence>
<accession>A0A183J7X5</accession>
<protein>
    <submittedName>
        <fullName evidence="1 3">Uncharacterized protein</fullName>
    </submittedName>
</protein>
<dbReference type="AlphaFoldDB" id="A0A183J7X5"/>
<reference evidence="1 2" key="2">
    <citation type="submission" date="2018-11" db="EMBL/GenBank/DDBJ databases">
        <authorList>
            <consortium name="Pathogen Informatics"/>
        </authorList>
    </citation>
    <scope>NUCLEOTIDE SEQUENCE [LARGE SCALE GENOMIC DNA]</scope>
</reference>
<evidence type="ECO:0000313" key="2">
    <source>
        <dbReference type="Proteomes" id="UP000270296"/>
    </source>
</evidence>
<dbReference type="Proteomes" id="UP000270296">
    <property type="component" value="Unassembled WGS sequence"/>
</dbReference>
<dbReference type="EMBL" id="UZAM01016712">
    <property type="protein sequence ID" value="VDP44442.1"/>
    <property type="molecule type" value="Genomic_DNA"/>
</dbReference>
<name>A0A183J7X5_9BILA</name>
<proteinExistence type="predicted"/>